<dbReference type="OrthoDB" id="283553at2"/>
<dbReference type="RefSeq" id="WP_148134183.1">
    <property type="nucleotide sequence ID" value="NZ_CP017634.1"/>
</dbReference>
<name>A0A3G1KR80_FORW1</name>
<sequence length="85" mass="10191">MTVVFIIRTAFEVLNWLIIIRVLLSWIRHDPYHPVIKFIYEITEPVLAPFRRLIPMRPGMPIDFSPFLAILILQFIEHVILNLFY</sequence>
<accession>A0A3G1KR80</accession>
<dbReference type="EMBL" id="CP017634">
    <property type="protein sequence ID" value="ATW24947.1"/>
    <property type="molecule type" value="Genomic_DNA"/>
</dbReference>
<evidence type="ECO:0000256" key="2">
    <source>
        <dbReference type="SAM" id="Phobius"/>
    </source>
</evidence>
<dbReference type="KEGG" id="fwa:DCMF_09325"/>
<dbReference type="PANTHER" id="PTHR33219:SF14">
    <property type="entry name" value="PROTEIN COFACTOR ASSEMBLY OF COMPLEX C SUBUNIT B CCB3, CHLOROPLASTIC-RELATED"/>
    <property type="match status" value="1"/>
</dbReference>
<keyword evidence="4" id="KW-1185">Reference proteome</keyword>
<comment type="similarity">
    <text evidence="1">Belongs to the YggT family.</text>
</comment>
<evidence type="ECO:0000313" key="4">
    <source>
        <dbReference type="Proteomes" id="UP000323521"/>
    </source>
</evidence>
<dbReference type="PANTHER" id="PTHR33219">
    <property type="entry name" value="YLMG HOMOLOG PROTEIN 2, CHLOROPLASTIC"/>
    <property type="match status" value="1"/>
</dbReference>
<keyword evidence="2" id="KW-0812">Transmembrane</keyword>
<dbReference type="AlphaFoldDB" id="A0A3G1KR80"/>
<evidence type="ECO:0000313" key="3">
    <source>
        <dbReference type="EMBL" id="ATW24947.1"/>
    </source>
</evidence>
<protein>
    <submittedName>
        <fullName evidence="3">YggT family protein</fullName>
    </submittedName>
</protein>
<dbReference type="Proteomes" id="UP000323521">
    <property type="component" value="Chromosome"/>
</dbReference>
<feature type="transmembrane region" description="Helical" evidence="2">
    <location>
        <begin position="6"/>
        <end position="27"/>
    </location>
</feature>
<proteinExistence type="inferred from homology"/>
<dbReference type="Pfam" id="PF02325">
    <property type="entry name" value="CCB3_YggT"/>
    <property type="match status" value="1"/>
</dbReference>
<keyword evidence="2" id="KW-1133">Transmembrane helix</keyword>
<keyword evidence="2" id="KW-0472">Membrane</keyword>
<organism evidence="3 4">
    <name type="scientific">Formimonas warabiya</name>
    <dbReference type="NCBI Taxonomy" id="1761012"/>
    <lineage>
        <taxon>Bacteria</taxon>
        <taxon>Bacillati</taxon>
        <taxon>Bacillota</taxon>
        <taxon>Clostridia</taxon>
        <taxon>Eubacteriales</taxon>
        <taxon>Peptococcaceae</taxon>
        <taxon>Candidatus Formimonas</taxon>
    </lineage>
</organism>
<evidence type="ECO:0000256" key="1">
    <source>
        <dbReference type="ARBA" id="ARBA00010894"/>
    </source>
</evidence>
<dbReference type="InterPro" id="IPR003425">
    <property type="entry name" value="CCB3/YggT"/>
</dbReference>
<reference evidence="3 4" key="1">
    <citation type="submission" date="2016-10" db="EMBL/GenBank/DDBJ databases">
        <title>Complete Genome Sequence of Peptococcaceae strain DCMF.</title>
        <authorList>
            <person name="Edwards R.J."/>
            <person name="Holland S.I."/>
            <person name="Deshpande N.P."/>
            <person name="Wong Y.K."/>
            <person name="Ertan H."/>
            <person name="Manefield M."/>
            <person name="Russell T.L."/>
            <person name="Lee M.J."/>
        </authorList>
    </citation>
    <scope>NUCLEOTIDE SEQUENCE [LARGE SCALE GENOMIC DNA]</scope>
    <source>
        <strain evidence="3 4">DCMF</strain>
    </source>
</reference>
<gene>
    <name evidence="3" type="ORF">DCMF_09325</name>
</gene>
<dbReference type="GO" id="GO:0016020">
    <property type="term" value="C:membrane"/>
    <property type="evidence" value="ECO:0007669"/>
    <property type="project" value="InterPro"/>
</dbReference>
<feature type="transmembrane region" description="Helical" evidence="2">
    <location>
        <begin position="64"/>
        <end position="84"/>
    </location>
</feature>